<keyword evidence="9" id="KW-0119">Carbohydrate metabolism</keyword>
<gene>
    <name evidence="11" type="ORF">SAMN04488034_102562</name>
</gene>
<dbReference type="UniPathway" id="UPA00214"/>
<dbReference type="Gene3D" id="3.90.25.10">
    <property type="entry name" value="UDP-galactose 4-epimerase, domain 1"/>
    <property type="match status" value="1"/>
</dbReference>
<dbReference type="PANTHER" id="PTHR43725:SF47">
    <property type="entry name" value="UDP-GLUCOSE 4-EPIMERASE"/>
    <property type="match status" value="1"/>
</dbReference>
<evidence type="ECO:0000256" key="9">
    <source>
        <dbReference type="RuleBase" id="RU366046"/>
    </source>
</evidence>
<evidence type="ECO:0000256" key="1">
    <source>
        <dbReference type="ARBA" id="ARBA00000083"/>
    </source>
</evidence>
<dbReference type="Pfam" id="PF16363">
    <property type="entry name" value="GDP_Man_Dehyd"/>
    <property type="match status" value="1"/>
</dbReference>
<comment type="subunit">
    <text evidence="9">Homodimer.</text>
</comment>
<evidence type="ECO:0000256" key="4">
    <source>
        <dbReference type="ARBA" id="ARBA00007637"/>
    </source>
</evidence>
<evidence type="ECO:0000256" key="7">
    <source>
        <dbReference type="ARBA" id="ARBA00023027"/>
    </source>
</evidence>
<keyword evidence="7 9" id="KW-0520">NAD</keyword>
<comment type="pathway">
    <text evidence="3 9">Carbohydrate metabolism; galactose metabolism.</text>
</comment>
<comment type="cofactor">
    <cofactor evidence="2 9">
        <name>NAD(+)</name>
        <dbReference type="ChEBI" id="CHEBI:57540"/>
    </cofactor>
</comment>
<dbReference type="InterPro" id="IPR005886">
    <property type="entry name" value="UDP_G4E"/>
</dbReference>
<dbReference type="AlphaFoldDB" id="A0A1H5M587"/>
<evidence type="ECO:0000313" key="12">
    <source>
        <dbReference type="Proteomes" id="UP000199448"/>
    </source>
</evidence>
<dbReference type="PANTHER" id="PTHR43725">
    <property type="entry name" value="UDP-GLUCOSE 4-EPIMERASE"/>
    <property type="match status" value="1"/>
</dbReference>
<dbReference type="InterPro" id="IPR036291">
    <property type="entry name" value="NAD(P)-bd_dom_sf"/>
</dbReference>
<dbReference type="GO" id="GO:0005829">
    <property type="term" value="C:cytosol"/>
    <property type="evidence" value="ECO:0007669"/>
    <property type="project" value="TreeGrafter"/>
</dbReference>
<evidence type="ECO:0000256" key="5">
    <source>
        <dbReference type="ARBA" id="ARBA00013189"/>
    </source>
</evidence>
<dbReference type="GO" id="GO:0003978">
    <property type="term" value="F:UDP-glucose 4-epimerase activity"/>
    <property type="evidence" value="ECO:0007669"/>
    <property type="project" value="UniProtKB-UniRule"/>
</dbReference>
<evidence type="ECO:0000256" key="8">
    <source>
        <dbReference type="ARBA" id="ARBA00023235"/>
    </source>
</evidence>
<dbReference type="SUPFAM" id="SSF51735">
    <property type="entry name" value="NAD(P)-binding Rossmann-fold domains"/>
    <property type="match status" value="1"/>
</dbReference>
<dbReference type="EC" id="5.1.3.2" evidence="5 9"/>
<dbReference type="OrthoDB" id="9801785at2"/>
<dbReference type="GO" id="GO:0006012">
    <property type="term" value="P:galactose metabolic process"/>
    <property type="evidence" value="ECO:0007669"/>
    <property type="project" value="UniProtKB-UniPathway"/>
</dbReference>
<evidence type="ECO:0000256" key="2">
    <source>
        <dbReference type="ARBA" id="ARBA00001911"/>
    </source>
</evidence>
<evidence type="ECO:0000313" key="11">
    <source>
        <dbReference type="EMBL" id="SEE84395.1"/>
    </source>
</evidence>
<comment type="catalytic activity">
    <reaction evidence="1 9">
        <text>UDP-alpha-D-glucose = UDP-alpha-D-galactose</text>
        <dbReference type="Rhea" id="RHEA:22168"/>
        <dbReference type="ChEBI" id="CHEBI:58885"/>
        <dbReference type="ChEBI" id="CHEBI:66914"/>
        <dbReference type="EC" id="5.1.3.2"/>
    </reaction>
</comment>
<evidence type="ECO:0000256" key="6">
    <source>
        <dbReference type="ARBA" id="ARBA00018569"/>
    </source>
</evidence>
<keyword evidence="12" id="KW-1185">Reference proteome</keyword>
<dbReference type="RefSeq" id="WP_093112855.1">
    <property type="nucleotide sequence ID" value="NZ_FNGG01000002.1"/>
</dbReference>
<dbReference type="NCBIfam" id="TIGR01179">
    <property type="entry name" value="galE"/>
    <property type="match status" value="1"/>
</dbReference>
<protein>
    <recommendedName>
        <fullName evidence="6 9">UDP-glucose 4-epimerase</fullName>
        <ecNumber evidence="5 9">5.1.3.2</ecNumber>
    </recommendedName>
</protein>
<reference evidence="11 12" key="1">
    <citation type="submission" date="2016-10" db="EMBL/GenBank/DDBJ databases">
        <authorList>
            <person name="de Groot N.N."/>
        </authorList>
    </citation>
    <scope>NUCLEOTIDE SEQUENCE [LARGE SCALE GENOMIC DNA]</scope>
    <source>
        <strain evidence="11 12">DSM 23553</strain>
    </source>
</reference>
<dbReference type="Proteomes" id="UP000199448">
    <property type="component" value="Unassembled WGS sequence"/>
</dbReference>
<evidence type="ECO:0000259" key="10">
    <source>
        <dbReference type="Pfam" id="PF16363"/>
    </source>
</evidence>
<dbReference type="InterPro" id="IPR016040">
    <property type="entry name" value="NAD(P)-bd_dom"/>
</dbReference>
<comment type="similarity">
    <text evidence="4 9">Belongs to the NAD(P)-dependent epimerase/dehydratase family.</text>
</comment>
<dbReference type="EMBL" id="FNUG01000002">
    <property type="protein sequence ID" value="SEE84395.1"/>
    <property type="molecule type" value="Genomic_DNA"/>
</dbReference>
<organism evidence="11 12">
    <name type="scientific">Salinimicrobium catena</name>
    <dbReference type="NCBI Taxonomy" id="390640"/>
    <lineage>
        <taxon>Bacteria</taxon>
        <taxon>Pseudomonadati</taxon>
        <taxon>Bacteroidota</taxon>
        <taxon>Flavobacteriia</taxon>
        <taxon>Flavobacteriales</taxon>
        <taxon>Flavobacteriaceae</taxon>
        <taxon>Salinimicrobium</taxon>
    </lineage>
</organism>
<evidence type="ECO:0000256" key="3">
    <source>
        <dbReference type="ARBA" id="ARBA00004947"/>
    </source>
</evidence>
<name>A0A1H5M587_9FLAO</name>
<accession>A0A1H5M587</accession>
<sequence length="350" mass="38823">MGKKILVTGGLGFIGSHTVVALQERGFDVVIIDNLSNSSLEVLGGITKITKISPEFENMDLREKEAVSAFFDKYPDIEGVIHFAASKAVGESVENPLLYYENNLNTLIYLLQQLKERENSKFIFSSSCTVYGQADELPITESAPVKKAESPYGNTKQIGEEIIADTCKVTKNISAISLRYFNPIGAHPSANIGELPIGTPQNLVPFITQTAIGKREKLSVFGNDYPTPDGTCIRDYIHVMDLARAHVVALERLLDEEQETNYEVFNLGTGKGNSVLEAIKAFEKVSETKLPYVIAARREGDITAAYADTTKANEVLKWKAEYSIDDAMESAWKWQLKLKKKETEEKNKTV</sequence>
<feature type="domain" description="NAD(P)-binding" evidence="10">
    <location>
        <begin position="6"/>
        <end position="329"/>
    </location>
</feature>
<dbReference type="Gene3D" id="3.40.50.720">
    <property type="entry name" value="NAD(P)-binding Rossmann-like Domain"/>
    <property type="match status" value="1"/>
</dbReference>
<dbReference type="CDD" id="cd05247">
    <property type="entry name" value="UDP_G4E_1_SDR_e"/>
    <property type="match status" value="1"/>
</dbReference>
<proteinExistence type="inferred from homology"/>
<keyword evidence="8 9" id="KW-0413">Isomerase</keyword>
<dbReference type="STRING" id="390640.SAMN04488034_102562"/>